<dbReference type="Proteomes" id="UP000029858">
    <property type="component" value="Unassembled WGS sequence"/>
</dbReference>
<sequence length="72" mass="8773">MRARDNLTVEEDLVREARDYDMNLSRIAEEALRHAVKLERNRRWYEENRAALEAYAQEVREHGCILDDYRMF</sequence>
<gene>
    <name evidence="2" type="ORF">IX56_08180</name>
</gene>
<proteinExistence type="predicted"/>
<evidence type="ECO:0000256" key="1">
    <source>
        <dbReference type="ARBA" id="ARBA00022649"/>
    </source>
</evidence>
<evidence type="ECO:0000313" key="2">
    <source>
        <dbReference type="EMBL" id="KGJ22437.1"/>
    </source>
</evidence>
<protein>
    <recommendedName>
        <fullName evidence="4">Antitoxin CcdA</fullName>
    </recommendedName>
</protein>
<reference evidence="2 3" key="2">
    <citation type="submission" date="2014-10" db="EMBL/GenBank/DDBJ databases">
        <title>Paracoccus sanguinis sp. nov., isolated from clinical specimens of New York State patients.</title>
        <authorList>
            <person name="Mingle L.A."/>
            <person name="Cole J.A."/>
            <person name="Lapierre P."/>
            <person name="Musser K.A."/>
        </authorList>
    </citation>
    <scope>NUCLEOTIDE SEQUENCE [LARGE SCALE GENOMIC DNA]</scope>
    <source>
        <strain evidence="2 3">5503</strain>
    </source>
</reference>
<dbReference type="InterPro" id="IPR009956">
    <property type="entry name" value="Post-segregation_anti-tox_CcdA"/>
</dbReference>
<dbReference type="AlphaFoldDB" id="A0A099GIQ5"/>
<dbReference type="RefSeq" id="WP_036709065.1">
    <property type="nucleotide sequence ID" value="NZ_JRKQ01000033.1"/>
</dbReference>
<organism evidence="2 3">
    <name type="scientific">Paracoccus sanguinis</name>
    <dbReference type="NCBI Taxonomy" id="1545044"/>
    <lineage>
        <taxon>Bacteria</taxon>
        <taxon>Pseudomonadati</taxon>
        <taxon>Pseudomonadota</taxon>
        <taxon>Alphaproteobacteria</taxon>
        <taxon>Rhodobacterales</taxon>
        <taxon>Paracoccaceae</taxon>
        <taxon>Paracoccus</taxon>
    </lineage>
</organism>
<name>A0A099GIQ5_9RHOB</name>
<evidence type="ECO:0008006" key="4">
    <source>
        <dbReference type="Google" id="ProtNLM"/>
    </source>
</evidence>
<reference evidence="2 3" key="1">
    <citation type="submission" date="2014-09" db="EMBL/GenBank/DDBJ databases">
        <authorList>
            <person name="McGinnis J.M."/>
            <person name="Wolfgang W.J."/>
        </authorList>
    </citation>
    <scope>NUCLEOTIDE SEQUENCE [LARGE SCALE GENOMIC DNA]</scope>
    <source>
        <strain evidence="2 3">5503</strain>
    </source>
</reference>
<dbReference type="EMBL" id="JRKQ01000033">
    <property type="protein sequence ID" value="KGJ22437.1"/>
    <property type="molecule type" value="Genomic_DNA"/>
</dbReference>
<keyword evidence="1" id="KW-1277">Toxin-antitoxin system</keyword>
<accession>A0A099GIQ5</accession>
<dbReference type="Pfam" id="PF07362">
    <property type="entry name" value="CcdA"/>
    <property type="match status" value="1"/>
</dbReference>
<evidence type="ECO:0000313" key="3">
    <source>
        <dbReference type="Proteomes" id="UP000029858"/>
    </source>
</evidence>
<comment type="caution">
    <text evidence="2">The sequence shown here is derived from an EMBL/GenBank/DDBJ whole genome shotgun (WGS) entry which is preliminary data.</text>
</comment>